<dbReference type="Proteomes" id="UP000760860">
    <property type="component" value="Unassembled WGS sequence"/>
</dbReference>
<sequence>MSLGGILEDEERRDKRQCNYDIRDHGSDLVDDAPNGVGEQTLASMPASELLSANPMRSAEADARSSRTRTASPAEVETRSSRARGLRE</sequence>
<name>A0A8T1HAJ4_9STRA</name>
<dbReference type="Proteomes" id="UP000736787">
    <property type="component" value="Unassembled WGS sequence"/>
</dbReference>
<gene>
    <name evidence="2" type="ORF">PC117_g9888</name>
    <name evidence="3" type="ORF">PC129_g19712</name>
</gene>
<protein>
    <submittedName>
        <fullName evidence="3">Uncharacterized protein</fullName>
    </submittedName>
</protein>
<accession>A0A8T1HAJ4</accession>
<comment type="caution">
    <text evidence="3">The sequence shown here is derived from an EMBL/GenBank/DDBJ whole genome shotgun (WGS) entry which is preliminary data.</text>
</comment>
<feature type="compositionally biased region" description="Basic and acidic residues" evidence="1">
    <location>
        <begin position="76"/>
        <end position="88"/>
    </location>
</feature>
<dbReference type="EMBL" id="RCMK01000233">
    <property type="protein sequence ID" value="KAG2942219.1"/>
    <property type="molecule type" value="Genomic_DNA"/>
</dbReference>
<evidence type="ECO:0000313" key="3">
    <source>
        <dbReference type="EMBL" id="KAG3209273.1"/>
    </source>
</evidence>
<dbReference type="EMBL" id="RCMV01001301">
    <property type="protein sequence ID" value="KAG3209273.1"/>
    <property type="molecule type" value="Genomic_DNA"/>
</dbReference>
<dbReference type="AlphaFoldDB" id="A0A8T1HAJ4"/>
<organism evidence="3 4">
    <name type="scientific">Phytophthora cactorum</name>
    <dbReference type="NCBI Taxonomy" id="29920"/>
    <lineage>
        <taxon>Eukaryota</taxon>
        <taxon>Sar</taxon>
        <taxon>Stramenopiles</taxon>
        <taxon>Oomycota</taxon>
        <taxon>Peronosporomycetes</taxon>
        <taxon>Peronosporales</taxon>
        <taxon>Peronosporaceae</taxon>
        <taxon>Phytophthora</taxon>
    </lineage>
</organism>
<evidence type="ECO:0000313" key="4">
    <source>
        <dbReference type="Proteomes" id="UP000760860"/>
    </source>
</evidence>
<proteinExistence type="predicted"/>
<evidence type="ECO:0000313" key="2">
    <source>
        <dbReference type="EMBL" id="KAG2942219.1"/>
    </source>
</evidence>
<evidence type="ECO:0000256" key="1">
    <source>
        <dbReference type="SAM" id="MobiDB-lite"/>
    </source>
</evidence>
<reference evidence="3" key="1">
    <citation type="submission" date="2018-05" db="EMBL/GenBank/DDBJ databases">
        <title>Effector identification in a new, highly contiguous assembly of the strawberry crown rot pathogen Phytophthora cactorum.</title>
        <authorList>
            <person name="Armitage A.D."/>
            <person name="Nellist C.F."/>
            <person name="Bates H."/>
            <person name="Vickerstaff R.J."/>
            <person name="Harrison R.J."/>
        </authorList>
    </citation>
    <scope>NUCLEOTIDE SEQUENCE</scope>
    <source>
        <strain evidence="2">4040</strain>
        <strain evidence="3">P421</strain>
    </source>
</reference>
<feature type="region of interest" description="Disordered" evidence="1">
    <location>
        <begin position="20"/>
        <end position="88"/>
    </location>
</feature>